<protein>
    <submittedName>
        <fullName evidence="11">Ring-1,2-phenylacetyl-CoA epoxidase subunit PaaE</fullName>
    </submittedName>
</protein>
<evidence type="ECO:0000256" key="7">
    <source>
        <dbReference type="ARBA" id="ARBA00023004"/>
    </source>
</evidence>
<dbReference type="RefSeq" id="WP_111539892.1">
    <property type="nucleotide sequence ID" value="NZ_QKYV01000001.1"/>
</dbReference>
<dbReference type="PANTHER" id="PTHR47354">
    <property type="entry name" value="NADH OXIDOREDUCTASE HCR"/>
    <property type="match status" value="1"/>
</dbReference>
<dbReference type="PROSITE" id="PS00197">
    <property type="entry name" value="2FE2S_FER_1"/>
    <property type="match status" value="1"/>
</dbReference>
<dbReference type="Gene3D" id="2.40.30.10">
    <property type="entry name" value="Translation factors"/>
    <property type="match status" value="1"/>
</dbReference>
<proteinExistence type="predicted"/>
<keyword evidence="8" id="KW-0411">Iron-sulfur</keyword>
<dbReference type="GO" id="GO:0051537">
    <property type="term" value="F:2 iron, 2 sulfur cluster binding"/>
    <property type="evidence" value="ECO:0007669"/>
    <property type="project" value="UniProtKB-KW"/>
</dbReference>
<dbReference type="SUPFAM" id="SSF52343">
    <property type="entry name" value="Ferredoxin reductase-like, C-terminal NADP-linked domain"/>
    <property type="match status" value="1"/>
</dbReference>
<dbReference type="Proteomes" id="UP000249542">
    <property type="component" value="Unassembled WGS sequence"/>
</dbReference>
<dbReference type="InterPro" id="IPR039261">
    <property type="entry name" value="FNR_nucleotide-bd"/>
</dbReference>
<dbReference type="InterPro" id="IPR008333">
    <property type="entry name" value="Cbr1-like_FAD-bd_dom"/>
</dbReference>
<dbReference type="GO" id="GO:0046872">
    <property type="term" value="F:metal ion binding"/>
    <property type="evidence" value="ECO:0007669"/>
    <property type="project" value="UniProtKB-KW"/>
</dbReference>
<dbReference type="CDD" id="cd00207">
    <property type="entry name" value="fer2"/>
    <property type="match status" value="1"/>
</dbReference>
<keyword evidence="6" id="KW-0560">Oxidoreductase</keyword>
<keyword evidence="12" id="KW-1185">Reference proteome</keyword>
<dbReference type="SUPFAM" id="SSF63380">
    <property type="entry name" value="Riboflavin synthase domain-like"/>
    <property type="match status" value="1"/>
</dbReference>
<dbReference type="CDD" id="cd06214">
    <property type="entry name" value="PA_degradation_oxidoreductase_like"/>
    <property type="match status" value="1"/>
</dbReference>
<dbReference type="Pfam" id="PF00111">
    <property type="entry name" value="Fer2"/>
    <property type="match status" value="1"/>
</dbReference>
<dbReference type="PANTHER" id="PTHR47354:SF8">
    <property type="entry name" value="1,2-PHENYLACETYL-COA EPOXIDASE, SUBUNIT E"/>
    <property type="match status" value="1"/>
</dbReference>
<dbReference type="PRINTS" id="PR00371">
    <property type="entry name" value="FPNCR"/>
</dbReference>
<dbReference type="PROSITE" id="PS51085">
    <property type="entry name" value="2FE2S_FER_2"/>
    <property type="match status" value="1"/>
</dbReference>
<dbReference type="SUPFAM" id="SSF54292">
    <property type="entry name" value="2Fe-2S ferredoxin-like"/>
    <property type="match status" value="1"/>
</dbReference>
<dbReference type="InterPro" id="IPR036010">
    <property type="entry name" value="2Fe-2S_ferredoxin-like_sf"/>
</dbReference>
<evidence type="ECO:0000256" key="6">
    <source>
        <dbReference type="ARBA" id="ARBA00023002"/>
    </source>
</evidence>
<organism evidence="11 12">
    <name type="scientific">Mesonia algae</name>
    <dbReference type="NCBI Taxonomy" id="213248"/>
    <lineage>
        <taxon>Bacteria</taxon>
        <taxon>Pseudomonadati</taxon>
        <taxon>Bacteroidota</taxon>
        <taxon>Flavobacteriia</taxon>
        <taxon>Flavobacteriales</taxon>
        <taxon>Flavobacteriaceae</taxon>
        <taxon>Mesonia</taxon>
    </lineage>
</organism>
<keyword evidence="4" id="KW-0479">Metal-binding</keyword>
<dbReference type="InterPro" id="IPR001041">
    <property type="entry name" value="2Fe-2S_ferredoxin-type"/>
</dbReference>
<dbReference type="InterPro" id="IPR017938">
    <property type="entry name" value="Riboflavin_synthase-like_b-brl"/>
</dbReference>
<evidence type="ECO:0000259" key="10">
    <source>
        <dbReference type="PROSITE" id="PS51384"/>
    </source>
</evidence>
<name>A0A2W7IBI1_9FLAO</name>
<dbReference type="PRINTS" id="PR00406">
    <property type="entry name" value="CYTB5RDTASE"/>
</dbReference>
<dbReference type="Gene3D" id="3.10.20.30">
    <property type="match status" value="1"/>
</dbReference>
<feature type="domain" description="FAD-binding FR-type" evidence="10">
    <location>
        <begin position="2"/>
        <end position="106"/>
    </location>
</feature>
<keyword evidence="7" id="KW-0408">Iron</keyword>
<dbReference type="Pfam" id="PF00175">
    <property type="entry name" value="NAD_binding_1"/>
    <property type="match status" value="1"/>
</dbReference>
<dbReference type="GO" id="GO:0050660">
    <property type="term" value="F:flavin adenine dinucleotide binding"/>
    <property type="evidence" value="ECO:0007669"/>
    <property type="project" value="TreeGrafter"/>
</dbReference>
<evidence type="ECO:0000256" key="3">
    <source>
        <dbReference type="ARBA" id="ARBA00022714"/>
    </source>
</evidence>
<evidence type="ECO:0000259" key="9">
    <source>
        <dbReference type="PROSITE" id="PS51085"/>
    </source>
</evidence>
<dbReference type="AlphaFoldDB" id="A0A2W7IBI1"/>
<feature type="domain" description="2Fe-2S ferredoxin-type" evidence="9">
    <location>
        <begin position="260"/>
        <end position="350"/>
    </location>
</feature>
<keyword evidence="3" id="KW-0001">2Fe-2S</keyword>
<evidence type="ECO:0000256" key="5">
    <source>
        <dbReference type="ARBA" id="ARBA00022827"/>
    </source>
</evidence>
<dbReference type="Gene3D" id="3.40.50.80">
    <property type="entry name" value="Nucleotide-binding domain of ferredoxin-NADP reductase (FNR) module"/>
    <property type="match status" value="1"/>
</dbReference>
<dbReference type="PROSITE" id="PS51384">
    <property type="entry name" value="FAD_FR"/>
    <property type="match status" value="1"/>
</dbReference>
<keyword evidence="2" id="KW-0285">Flavoprotein</keyword>
<evidence type="ECO:0000313" key="12">
    <source>
        <dbReference type="Proteomes" id="UP000249542"/>
    </source>
</evidence>
<dbReference type="InterPro" id="IPR006058">
    <property type="entry name" value="2Fe2S_fd_BS"/>
</dbReference>
<dbReference type="InterPro" id="IPR001709">
    <property type="entry name" value="Flavoprot_Pyr_Nucl_cyt_Rdtase"/>
</dbReference>
<evidence type="ECO:0000256" key="2">
    <source>
        <dbReference type="ARBA" id="ARBA00022630"/>
    </source>
</evidence>
<evidence type="ECO:0000256" key="8">
    <source>
        <dbReference type="ARBA" id="ARBA00023014"/>
    </source>
</evidence>
<dbReference type="InterPro" id="IPR017927">
    <property type="entry name" value="FAD-bd_FR_type"/>
</dbReference>
<dbReference type="GO" id="GO:0016491">
    <property type="term" value="F:oxidoreductase activity"/>
    <property type="evidence" value="ECO:0007669"/>
    <property type="project" value="UniProtKB-KW"/>
</dbReference>
<comment type="caution">
    <text evidence="11">The sequence shown here is derived from an EMBL/GenBank/DDBJ whole genome shotgun (WGS) entry which is preliminary data.</text>
</comment>
<evidence type="ECO:0000313" key="11">
    <source>
        <dbReference type="EMBL" id="PZW44231.1"/>
    </source>
</evidence>
<dbReference type="InterPro" id="IPR012675">
    <property type="entry name" value="Beta-grasp_dom_sf"/>
</dbReference>
<accession>A0A2W7IBI1</accession>
<keyword evidence="5" id="KW-0274">FAD</keyword>
<comment type="cofactor">
    <cofactor evidence="1">
        <name>FAD</name>
        <dbReference type="ChEBI" id="CHEBI:57692"/>
    </cofactor>
</comment>
<evidence type="ECO:0000256" key="4">
    <source>
        <dbReference type="ARBA" id="ARBA00022723"/>
    </source>
</evidence>
<dbReference type="Pfam" id="PF00970">
    <property type="entry name" value="FAD_binding_6"/>
    <property type="match status" value="1"/>
</dbReference>
<dbReference type="InterPro" id="IPR050415">
    <property type="entry name" value="MRET"/>
</dbReference>
<dbReference type="InterPro" id="IPR001433">
    <property type="entry name" value="OxRdtase_FAD/NAD-bd"/>
</dbReference>
<gene>
    <name evidence="11" type="ORF">LX95_00565</name>
</gene>
<evidence type="ECO:0000256" key="1">
    <source>
        <dbReference type="ARBA" id="ARBA00001974"/>
    </source>
</evidence>
<dbReference type="EMBL" id="QKYV01000001">
    <property type="protein sequence ID" value="PZW44231.1"/>
    <property type="molecule type" value="Genomic_DNA"/>
</dbReference>
<reference evidence="11 12" key="1">
    <citation type="submission" date="2018-06" db="EMBL/GenBank/DDBJ databases">
        <title>Genomic Encyclopedia of Archaeal and Bacterial Type Strains, Phase II (KMG-II): from individual species to whole genera.</title>
        <authorList>
            <person name="Goeker M."/>
        </authorList>
    </citation>
    <scope>NUCLEOTIDE SEQUENCE [LARGE SCALE GENOMIC DNA]</scope>
    <source>
        <strain evidence="11 12">DSM 15361</strain>
    </source>
</reference>
<sequence length="350" mass="39551">MKNFHPLTVKEIIRETPKAISIVFEIPQELKEVFHFDAGQYITIKKKFDGKEVRRSYSISSTPGSNNLKVSVKQVEGGLFSSYANNQLKEGEILEVFPPEGKFTYQAPSDGKSHDYAAFAAGSGITPILSILKSVLKKEQHSRFVLVYGNKTPQETIYFKELLEIQQEFPDRVFIEFVYSQAKDKDSFFGRIERSTVNFVLKNKFKGHHFEAVYLCGPEQMIDLVSEVLQENEVEKERIHFELFTSTETGEVDANLDGKTTITVMVDDEETTFEMDQKATILDAVLDKDLDAPYSCQGGICSSCIARITEGKAEMMKNQILTDEEIEEGLTLTCQAHPTTSTIKVDFDDV</sequence>